<proteinExistence type="predicted"/>
<organism evidence="1 2">
    <name type="scientific">Smallanthus sonchifolius</name>
    <dbReference type="NCBI Taxonomy" id="185202"/>
    <lineage>
        <taxon>Eukaryota</taxon>
        <taxon>Viridiplantae</taxon>
        <taxon>Streptophyta</taxon>
        <taxon>Embryophyta</taxon>
        <taxon>Tracheophyta</taxon>
        <taxon>Spermatophyta</taxon>
        <taxon>Magnoliopsida</taxon>
        <taxon>eudicotyledons</taxon>
        <taxon>Gunneridae</taxon>
        <taxon>Pentapetalae</taxon>
        <taxon>asterids</taxon>
        <taxon>campanulids</taxon>
        <taxon>Asterales</taxon>
        <taxon>Asteraceae</taxon>
        <taxon>Asteroideae</taxon>
        <taxon>Heliantheae alliance</taxon>
        <taxon>Millerieae</taxon>
        <taxon>Smallanthus</taxon>
    </lineage>
</organism>
<gene>
    <name evidence="1" type="ORF">L1987_49705</name>
</gene>
<protein>
    <submittedName>
        <fullName evidence="1">Uncharacterized protein</fullName>
    </submittedName>
</protein>
<dbReference type="EMBL" id="CM042033">
    <property type="protein sequence ID" value="KAI3775136.1"/>
    <property type="molecule type" value="Genomic_DNA"/>
</dbReference>
<evidence type="ECO:0000313" key="1">
    <source>
        <dbReference type="EMBL" id="KAI3775136.1"/>
    </source>
</evidence>
<dbReference type="Proteomes" id="UP001056120">
    <property type="component" value="Linkage Group LG16"/>
</dbReference>
<reference evidence="1 2" key="2">
    <citation type="journal article" date="2022" name="Mol. Ecol. Resour.">
        <title>The genomes of chicory, endive, great burdock and yacon provide insights into Asteraceae paleo-polyploidization history and plant inulin production.</title>
        <authorList>
            <person name="Fan W."/>
            <person name="Wang S."/>
            <person name="Wang H."/>
            <person name="Wang A."/>
            <person name="Jiang F."/>
            <person name="Liu H."/>
            <person name="Zhao H."/>
            <person name="Xu D."/>
            <person name="Zhang Y."/>
        </authorList>
    </citation>
    <scope>NUCLEOTIDE SEQUENCE [LARGE SCALE GENOMIC DNA]</scope>
    <source>
        <strain evidence="2">cv. Yunnan</strain>
        <tissue evidence="1">Leaves</tissue>
    </source>
</reference>
<reference evidence="2" key="1">
    <citation type="journal article" date="2022" name="Mol. Ecol. Resour.">
        <title>The genomes of chicory, endive, great burdock and yacon provide insights into Asteraceae palaeo-polyploidization history and plant inulin production.</title>
        <authorList>
            <person name="Fan W."/>
            <person name="Wang S."/>
            <person name="Wang H."/>
            <person name="Wang A."/>
            <person name="Jiang F."/>
            <person name="Liu H."/>
            <person name="Zhao H."/>
            <person name="Xu D."/>
            <person name="Zhang Y."/>
        </authorList>
    </citation>
    <scope>NUCLEOTIDE SEQUENCE [LARGE SCALE GENOMIC DNA]</scope>
    <source>
        <strain evidence="2">cv. Yunnan</strain>
    </source>
</reference>
<accession>A0ACB9FWI3</accession>
<sequence length="71" mass="8642">MYQFLSCCKNSKTSSRKCWFTVYLKDDERANVCHIWMIVGYMKEIHRQTTEPILQHFWSYTIDMMLALEKI</sequence>
<keyword evidence="2" id="KW-1185">Reference proteome</keyword>
<evidence type="ECO:0000313" key="2">
    <source>
        <dbReference type="Proteomes" id="UP001056120"/>
    </source>
</evidence>
<comment type="caution">
    <text evidence="1">The sequence shown here is derived from an EMBL/GenBank/DDBJ whole genome shotgun (WGS) entry which is preliminary data.</text>
</comment>
<name>A0ACB9FWI3_9ASTR</name>